<feature type="compositionally biased region" description="Basic and acidic residues" evidence="1">
    <location>
        <begin position="1"/>
        <end position="24"/>
    </location>
</feature>
<evidence type="ECO:0000313" key="3">
    <source>
        <dbReference type="Proteomes" id="UP000052978"/>
    </source>
</evidence>
<proteinExistence type="predicted"/>
<feature type="region of interest" description="Disordered" evidence="1">
    <location>
        <begin position="1"/>
        <end position="133"/>
    </location>
</feature>
<dbReference type="AlphaFoldDB" id="S7PM00"/>
<dbReference type="Proteomes" id="UP000052978">
    <property type="component" value="Unassembled WGS sequence"/>
</dbReference>
<keyword evidence="3" id="KW-1185">Reference proteome</keyword>
<gene>
    <name evidence="2" type="ORF">D623_10023622</name>
</gene>
<sequence length="133" mass="15243">MSDLDEFQRQLKGNKQERDKENGHRKCSHSHSPKRRNRSHNRDQRSASRARRAAKQSFEQGRYRGGWIGPALSTSPRCSARPCKLRGRFQPPPPPHHDPRRSGCDPYAGAGCWEPDDQTGPAPLRGQHPLWHH</sequence>
<name>S7PM00_MYOBR</name>
<dbReference type="EMBL" id="KE163402">
    <property type="protein sequence ID" value="EPQ11843.1"/>
    <property type="molecule type" value="Genomic_DNA"/>
</dbReference>
<feature type="compositionally biased region" description="Basic residues" evidence="1">
    <location>
        <begin position="25"/>
        <end position="39"/>
    </location>
</feature>
<protein>
    <submittedName>
        <fullName evidence="2">Uncharacterized protein</fullName>
    </submittedName>
</protein>
<reference evidence="2 3" key="1">
    <citation type="journal article" date="2013" name="Nat. Commun.">
        <title>Genome analysis reveals insights into physiology and longevity of the Brandt's bat Myotis brandtii.</title>
        <authorList>
            <person name="Seim I."/>
            <person name="Fang X."/>
            <person name="Xiong Z."/>
            <person name="Lobanov A.V."/>
            <person name="Huang Z."/>
            <person name="Ma S."/>
            <person name="Feng Y."/>
            <person name="Turanov A.A."/>
            <person name="Zhu Y."/>
            <person name="Lenz T.L."/>
            <person name="Gerashchenko M.V."/>
            <person name="Fan D."/>
            <person name="Hee Yim S."/>
            <person name="Yao X."/>
            <person name="Jordan D."/>
            <person name="Xiong Y."/>
            <person name="Ma Y."/>
            <person name="Lyapunov A.N."/>
            <person name="Chen G."/>
            <person name="Kulakova O.I."/>
            <person name="Sun Y."/>
            <person name="Lee S.G."/>
            <person name="Bronson R.T."/>
            <person name="Moskalev A.A."/>
            <person name="Sunyaev S.R."/>
            <person name="Zhang G."/>
            <person name="Krogh A."/>
            <person name="Wang J."/>
            <person name="Gladyshev V.N."/>
        </authorList>
    </citation>
    <scope>NUCLEOTIDE SEQUENCE [LARGE SCALE GENOMIC DNA]</scope>
</reference>
<evidence type="ECO:0000313" key="2">
    <source>
        <dbReference type="EMBL" id="EPQ11843.1"/>
    </source>
</evidence>
<organism evidence="2 3">
    <name type="scientific">Myotis brandtii</name>
    <name type="common">Brandt's bat</name>
    <dbReference type="NCBI Taxonomy" id="109478"/>
    <lineage>
        <taxon>Eukaryota</taxon>
        <taxon>Metazoa</taxon>
        <taxon>Chordata</taxon>
        <taxon>Craniata</taxon>
        <taxon>Vertebrata</taxon>
        <taxon>Euteleostomi</taxon>
        <taxon>Mammalia</taxon>
        <taxon>Eutheria</taxon>
        <taxon>Laurasiatheria</taxon>
        <taxon>Chiroptera</taxon>
        <taxon>Yangochiroptera</taxon>
        <taxon>Vespertilionidae</taxon>
        <taxon>Myotis</taxon>
    </lineage>
</organism>
<evidence type="ECO:0000256" key="1">
    <source>
        <dbReference type="SAM" id="MobiDB-lite"/>
    </source>
</evidence>
<accession>S7PM00</accession>